<gene>
    <name evidence="2" type="ORF">H7C18_32900</name>
</gene>
<evidence type="ECO:0000313" key="2">
    <source>
        <dbReference type="EMBL" id="MBB6735721.1"/>
    </source>
</evidence>
<organism evidence="2 3">
    <name type="scientific">Cohnella zeiphila</name>
    <dbReference type="NCBI Taxonomy" id="2761120"/>
    <lineage>
        <taxon>Bacteria</taxon>
        <taxon>Bacillati</taxon>
        <taxon>Bacillota</taxon>
        <taxon>Bacilli</taxon>
        <taxon>Bacillales</taxon>
        <taxon>Paenibacillaceae</taxon>
        <taxon>Cohnella</taxon>
    </lineage>
</organism>
<keyword evidence="3" id="KW-1185">Reference proteome</keyword>
<dbReference type="GO" id="GO:0005975">
    <property type="term" value="P:carbohydrate metabolic process"/>
    <property type="evidence" value="ECO:0007669"/>
    <property type="project" value="UniProtKB-ARBA"/>
</dbReference>
<dbReference type="RefSeq" id="WP_185133373.1">
    <property type="nucleotide sequence ID" value="NZ_JACJVO010000053.1"/>
</dbReference>
<dbReference type="Gene3D" id="3.30.379.10">
    <property type="entry name" value="Chitobiase/beta-hexosaminidase domain 2-like"/>
    <property type="match status" value="1"/>
</dbReference>
<dbReference type="InterPro" id="IPR029018">
    <property type="entry name" value="Hex-like_dom2"/>
</dbReference>
<evidence type="ECO:0000256" key="1">
    <source>
        <dbReference type="ARBA" id="ARBA00022801"/>
    </source>
</evidence>
<dbReference type="AlphaFoldDB" id="A0A7X0STA5"/>
<reference evidence="2 3" key="1">
    <citation type="submission" date="2020-08" db="EMBL/GenBank/DDBJ databases">
        <title>Cohnella phylogeny.</title>
        <authorList>
            <person name="Dunlap C."/>
        </authorList>
    </citation>
    <scope>NUCLEOTIDE SEQUENCE [LARGE SCALE GENOMIC DNA]</scope>
    <source>
        <strain evidence="2 3">CBP 2801</strain>
    </source>
</reference>
<name>A0A7X0STA5_9BACL</name>
<proteinExistence type="predicted"/>
<comment type="caution">
    <text evidence="2">The sequence shown here is derived from an EMBL/GenBank/DDBJ whole genome shotgun (WGS) entry which is preliminary data.</text>
</comment>
<evidence type="ECO:0008006" key="4">
    <source>
        <dbReference type="Google" id="ProtNLM"/>
    </source>
</evidence>
<sequence>METVYIAVQENAAPRVVYGAERLKRALAEQGYRVEERSGWSATNYRQLRGPKIYIGNRAESALLRELEEQEVLLYHTPAPEGEGFYLASVPGRLTVVSGGGDSGALFGCLELAERIRTEKRLPQRLAYGDAPVYKLRGPAIGLQKTKLEPPRRTYEYPVTPGRFPWFYDRALWLDFLDMLLEQRCNVVYIWTGHPFSSFVKLDDYPEALEVAEDEFRLNVDTFRWLAEEADKRGIWVVLKFYNIHIPLPFAEKHGLDLHQPKPLPLTSDYCKKSISAFIRAFPNVGLMVCLGEALQGQLYGEEWLTETILEGVEDGLRGLRLKEKPPIIVRAHAINAEKVMKAALPRYPNLYTEAKFNGESLTTYTPRGRWQGIHRHLASLDSVHLINIHILANLEPFRWGSPSFIQNCMQAGRYRLGANGLHLYPLFYWDWPYSPDKTEPRLRQIDRDRIWFAAWFRYAWNPDRDPRQEREYWISRLAERFGGREAGEAALEAYEASGECAPKLLRRFGITEGNRQTMSLGMTLSQLTNPERYMPWKELWDCQAPQGERLEEYVLRELRGEPHVGETPLDVIADVEHEADAAVAAIDRAQRAAGRGREELDRLATDVRAIRLMTYAYTNKARAAVDILTVKHTAEGKYADAAERLQSAVSFAHAGLEAYRELTALTERTYLYANSMQTPQRKVPFPNGETYGHWRDCLPVYEAEYERLAENVRELAAGRLPASLRKVEESARKPYRPAPFRLLSADAETYTVGKRAVIFSDGDLFIQEHAEELTGLTGIRFSQTEAMRQGVQVEIELPKPARVLVGYFNSSDPQWLQAPNLEENTHADDRGGLDPVLKNGMKVYFYPNLNVHAYLFEAGRHTLVFGKGAYLIVGVVPADERLERREVSYDGGGADSMDWLYESGEREATLR</sequence>
<dbReference type="Proteomes" id="UP000564644">
    <property type="component" value="Unassembled WGS sequence"/>
</dbReference>
<evidence type="ECO:0000313" key="3">
    <source>
        <dbReference type="Proteomes" id="UP000564644"/>
    </source>
</evidence>
<keyword evidence="1" id="KW-0378">Hydrolase</keyword>
<protein>
    <recommendedName>
        <fullName evidence="4">Beta-hexosaminidase bacterial type N-terminal domain-containing protein</fullName>
    </recommendedName>
</protein>
<dbReference type="GO" id="GO:0016787">
    <property type="term" value="F:hydrolase activity"/>
    <property type="evidence" value="ECO:0007669"/>
    <property type="project" value="UniProtKB-KW"/>
</dbReference>
<accession>A0A7X0STA5</accession>
<dbReference type="EMBL" id="JACJVO010000053">
    <property type="protein sequence ID" value="MBB6735721.1"/>
    <property type="molecule type" value="Genomic_DNA"/>
</dbReference>